<organism evidence="1 2">
    <name type="scientific">Streptomyces caeni</name>
    <dbReference type="NCBI Taxonomy" id="2307231"/>
    <lineage>
        <taxon>Bacteria</taxon>
        <taxon>Bacillati</taxon>
        <taxon>Actinomycetota</taxon>
        <taxon>Actinomycetes</taxon>
        <taxon>Kitasatosporales</taxon>
        <taxon>Streptomycetaceae</taxon>
        <taxon>Streptomyces</taxon>
    </lineage>
</organism>
<dbReference type="Proteomes" id="UP001597261">
    <property type="component" value="Unassembled WGS sequence"/>
</dbReference>
<protein>
    <submittedName>
        <fullName evidence="1">Uncharacterized protein</fullName>
    </submittedName>
</protein>
<dbReference type="EMBL" id="JBHUDX010000004">
    <property type="protein sequence ID" value="MFD1656952.1"/>
    <property type="molecule type" value="Genomic_DNA"/>
</dbReference>
<name>A0ABW4IJM9_9ACTN</name>
<accession>A0ABW4IJM9</accession>
<reference evidence="2" key="1">
    <citation type="journal article" date="2019" name="Int. J. Syst. Evol. Microbiol.">
        <title>The Global Catalogue of Microorganisms (GCM) 10K type strain sequencing project: providing services to taxonomists for standard genome sequencing and annotation.</title>
        <authorList>
            <consortium name="The Broad Institute Genomics Platform"/>
            <consortium name="The Broad Institute Genome Sequencing Center for Infectious Disease"/>
            <person name="Wu L."/>
            <person name="Ma J."/>
        </authorList>
    </citation>
    <scope>NUCLEOTIDE SEQUENCE [LARGE SCALE GENOMIC DNA]</scope>
    <source>
        <strain evidence="2">CGMCC 1.12470</strain>
    </source>
</reference>
<gene>
    <name evidence="1" type="ORF">ACFSL4_01555</name>
</gene>
<sequence>MSVLSALALGLVVSAITGVITKRLRFHQGDGLMAIAFALWGLNDLRGGRSFWALFDAACCAFYAYGWWHGGGGDGTRRRLRRLRRRFQGVRRTAPATT</sequence>
<dbReference type="RefSeq" id="WP_381077320.1">
    <property type="nucleotide sequence ID" value="NZ_JBHUDX010000004.1"/>
</dbReference>
<comment type="caution">
    <text evidence="1">The sequence shown here is derived from an EMBL/GenBank/DDBJ whole genome shotgun (WGS) entry which is preliminary data.</text>
</comment>
<proteinExistence type="predicted"/>
<evidence type="ECO:0000313" key="1">
    <source>
        <dbReference type="EMBL" id="MFD1656952.1"/>
    </source>
</evidence>
<keyword evidence="2" id="KW-1185">Reference proteome</keyword>
<evidence type="ECO:0000313" key="2">
    <source>
        <dbReference type="Proteomes" id="UP001597261"/>
    </source>
</evidence>